<dbReference type="InterPro" id="IPR008929">
    <property type="entry name" value="Chondroitin_lyas"/>
</dbReference>
<dbReference type="Gene3D" id="1.50.10.100">
    <property type="entry name" value="Chondroitin AC/alginate lyase"/>
    <property type="match status" value="1"/>
</dbReference>
<evidence type="ECO:0000313" key="4">
    <source>
        <dbReference type="EMBL" id="SIO02146.1"/>
    </source>
</evidence>
<dbReference type="EMBL" id="FSRA01000001">
    <property type="protein sequence ID" value="SIO02146.1"/>
    <property type="molecule type" value="Genomic_DNA"/>
</dbReference>
<dbReference type="SUPFAM" id="SSF48230">
    <property type="entry name" value="Chondroitin AC/alginate lyase"/>
    <property type="match status" value="1"/>
</dbReference>
<dbReference type="InterPro" id="IPR008397">
    <property type="entry name" value="Alginate_lyase_dom"/>
</dbReference>
<organism evidence="4 5">
    <name type="scientific">Chitinophaga niabensis</name>
    <dbReference type="NCBI Taxonomy" id="536979"/>
    <lineage>
        <taxon>Bacteria</taxon>
        <taxon>Pseudomonadati</taxon>
        <taxon>Bacteroidota</taxon>
        <taxon>Chitinophagia</taxon>
        <taxon>Chitinophagales</taxon>
        <taxon>Chitinophagaceae</taxon>
        <taxon>Chitinophaga</taxon>
    </lineage>
</organism>
<dbReference type="Pfam" id="PF05426">
    <property type="entry name" value="Alginate_lyase"/>
    <property type="match status" value="1"/>
</dbReference>
<dbReference type="GO" id="GO:0042597">
    <property type="term" value="C:periplasmic space"/>
    <property type="evidence" value="ECO:0007669"/>
    <property type="project" value="InterPro"/>
</dbReference>
<name>A0A1N6G3L4_9BACT</name>
<keyword evidence="2 4" id="KW-0456">Lyase</keyword>
<dbReference type="Proteomes" id="UP000185003">
    <property type="component" value="Unassembled WGS sequence"/>
</dbReference>
<gene>
    <name evidence="4" type="ORF">SAMN04488055_2561</name>
</gene>
<keyword evidence="1" id="KW-0732">Signal</keyword>
<dbReference type="GO" id="GO:0016829">
    <property type="term" value="F:lyase activity"/>
    <property type="evidence" value="ECO:0007669"/>
    <property type="project" value="UniProtKB-KW"/>
</dbReference>
<protein>
    <submittedName>
        <fullName evidence="4">Alginate lyase</fullName>
    </submittedName>
</protein>
<evidence type="ECO:0000259" key="3">
    <source>
        <dbReference type="Pfam" id="PF05426"/>
    </source>
</evidence>
<dbReference type="AlphaFoldDB" id="A0A1N6G3L4"/>
<evidence type="ECO:0000256" key="1">
    <source>
        <dbReference type="ARBA" id="ARBA00022729"/>
    </source>
</evidence>
<reference evidence="4 5" key="1">
    <citation type="submission" date="2016-11" db="EMBL/GenBank/DDBJ databases">
        <authorList>
            <person name="Jaros S."/>
            <person name="Januszkiewicz K."/>
            <person name="Wedrychowicz H."/>
        </authorList>
    </citation>
    <scope>NUCLEOTIDE SEQUENCE [LARGE SCALE GENOMIC DNA]</scope>
    <source>
        <strain evidence="4 5">DSM 24787</strain>
    </source>
</reference>
<sequence>MLWLFATLAASAQQTFLLKPSVLSTNKQKIRTGDPAMLQALGKLKKAADKALKDGPYSVTYKSRVPDSGDKHDYMSVGPYWWPDSSKPGGVPYIRKDGQINPERFAINDAEFYKSLCHDVCLLGLAWYYTGEEQYATHATKLLRTWYIDTATLMNPNLNYGQAIPGVTKGRGIGLIDTRAVNKLIDGIQLLSGSKALSKKDYTAIQAWHKKFLDWMRNNPIGKDEADEANNHGTWYDVQAVSIALFTEQPALAKEIITTQTKERIKSQLKEEGSQPHELARTLSWNYSSMNLEGFFELAMLAENVQVDLWNYTTTDNKSIRKAFTWMLPFAKGEQKWQHEQIKKMEMNGYLKMAAVAAKKYPDVDTKGLNIPQDDILLLTGWNF</sequence>
<feature type="domain" description="Alginate lyase" evidence="3">
    <location>
        <begin position="58"/>
        <end position="337"/>
    </location>
</feature>
<evidence type="ECO:0000256" key="2">
    <source>
        <dbReference type="ARBA" id="ARBA00023239"/>
    </source>
</evidence>
<accession>A0A1N6G3L4</accession>
<evidence type="ECO:0000313" key="5">
    <source>
        <dbReference type="Proteomes" id="UP000185003"/>
    </source>
</evidence>
<proteinExistence type="predicted"/>
<keyword evidence="5" id="KW-1185">Reference proteome</keyword>
<dbReference type="STRING" id="536979.SAMN04488055_2561"/>